<dbReference type="InterPro" id="IPR027417">
    <property type="entry name" value="P-loop_NTPase"/>
</dbReference>
<evidence type="ECO:0000256" key="1">
    <source>
        <dbReference type="ARBA" id="ARBA00006270"/>
    </source>
</evidence>
<dbReference type="PROSITE" id="PS51421">
    <property type="entry name" value="RAS"/>
    <property type="match status" value="1"/>
</dbReference>
<comment type="similarity">
    <text evidence="1">Belongs to the small GTPase superfamily. Rab family.</text>
</comment>
<dbReference type="GeneID" id="8236136"/>
<dbReference type="STRING" id="121224.E0VN04"/>
<dbReference type="SUPFAM" id="SSF52540">
    <property type="entry name" value="P-loop containing nucleoside triphosphate hydrolases"/>
    <property type="match status" value="1"/>
</dbReference>
<reference evidence="4" key="3">
    <citation type="submission" date="2021-02" db="UniProtKB">
        <authorList>
            <consortium name="EnsemblMetazoa"/>
        </authorList>
    </citation>
    <scope>IDENTIFICATION</scope>
    <source>
        <strain evidence="4">USDA</strain>
    </source>
</reference>
<dbReference type="InterPro" id="IPR001806">
    <property type="entry name" value="Small_GTPase"/>
</dbReference>
<dbReference type="OrthoDB" id="10254700at2759"/>
<evidence type="ECO:0000313" key="3">
    <source>
        <dbReference type="EMBL" id="EEB14760.1"/>
    </source>
</evidence>
<gene>
    <name evidence="4" type="primary">8236136</name>
    <name evidence="3" type="ORF">Phum_PHUM323590</name>
</gene>
<proteinExistence type="inferred from homology"/>
<dbReference type="Pfam" id="PF00071">
    <property type="entry name" value="Ras"/>
    <property type="match status" value="1"/>
</dbReference>
<dbReference type="Proteomes" id="UP000009046">
    <property type="component" value="Unassembled WGS sequence"/>
</dbReference>
<keyword evidence="2" id="KW-0547">Nucleotide-binding</keyword>
<dbReference type="PANTHER" id="PTHR47978">
    <property type="match status" value="1"/>
</dbReference>
<organism>
    <name type="scientific">Pediculus humanus subsp. corporis</name>
    <name type="common">Body louse</name>
    <dbReference type="NCBI Taxonomy" id="121224"/>
    <lineage>
        <taxon>Eukaryota</taxon>
        <taxon>Metazoa</taxon>
        <taxon>Ecdysozoa</taxon>
        <taxon>Arthropoda</taxon>
        <taxon>Hexapoda</taxon>
        <taxon>Insecta</taxon>
        <taxon>Pterygota</taxon>
        <taxon>Neoptera</taxon>
        <taxon>Paraneoptera</taxon>
        <taxon>Psocodea</taxon>
        <taxon>Troctomorpha</taxon>
        <taxon>Phthiraptera</taxon>
        <taxon>Anoplura</taxon>
        <taxon>Pediculidae</taxon>
        <taxon>Pediculus</taxon>
    </lineage>
</organism>
<name>E0VN04_PEDHC</name>
<dbReference type="VEuPathDB" id="VectorBase:PHUM323590"/>
<keyword evidence="5" id="KW-1185">Reference proteome</keyword>
<dbReference type="SMART" id="SM00175">
    <property type="entry name" value="RAB"/>
    <property type="match status" value="1"/>
</dbReference>
<dbReference type="SMART" id="SM00174">
    <property type="entry name" value="RHO"/>
    <property type="match status" value="1"/>
</dbReference>
<dbReference type="PROSITE" id="PS51419">
    <property type="entry name" value="RAB"/>
    <property type="match status" value="1"/>
</dbReference>
<dbReference type="Gene3D" id="3.40.50.300">
    <property type="entry name" value="P-loop containing nucleotide triphosphate hydrolases"/>
    <property type="match status" value="1"/>
</dbReference>
<reference evidence="3" key="2">
    <citation type="submission" date="2007-04" db="EMBL/GenBank/DDBJ databases">
        <title>The genome of the human body louse.</title>
        <authorList>
            <consortium name="The Human Body Louse Genome Consortium"/>
            <person name="Kirkness E."/>
            <person name="Walenz B."/>
            <person name="Hass B."/>
            <person name="Bruggner R."/>
            <person name="Strausberg R."/>
        </authorList>
    </citation>
    <scope>NUCLEOTIDE SEQUENCE</scope>
    <source>
        <strain evidence="3">USDA</strain>
    </source>
</reference>
<dbReference type="CTD" id="8236136"/>
<dbReference type="InParanoid" id="E0VN04"/>
<dbReference type="PRINTS" id="PR00449">
    <property type="entry name" value="RASTRNSFRMNG"/>
</dbReference>
<dbReference type="RefSeq" id="XP_002427498.1">
    <property type="nucleotide sequence ID" value="XM_002427453.1"/>
</dbReference>
<dbReference type="InterPro" id="IPR005225">
    <property type="entry name" value="Small_GTP-bd"/>
</dbReference>
<evidence type="ECO:0000313" key="5">
    <source>
        <dbReference type="Proteomes" id="UP000009046"/>
    </source>
</evidence>
<dbReference type="GO" id="GO:0003924">
    <property type="term" value="F:GTPase activity"/>
    <property type="evidence" value="ECO:0007669"/>
    <property type="project" value="InterPro"/>
</dbReference>
<dbReference type="EMBL" id="AAZO01003757">
    <property type="status" value="NOT_ANNOTATED_CDS"/>
    <property type="molecule type" value="Genomic_DNA"/>
</dbReference>
<dbReference type="FunFam" id="3.40.50.300:FF:001447">
    <property type="entry name" value="Ras-related protein Rab-1B"/>
    <property type="match status" value="1"/>
</dbReference>
<dbReference type="AlphaFoldDB" id="E0VN04"/>
<dbReference type="KEGG" id="phu:Phum_PHUM323590"/>
<dbReference type="SMART" id="SM00173">
    <property type="entry name" value="RAS"/>
    <property type="match status" value="1"/>
</dbReference>
<dbReference type="NCBIfam" id="TIGR00231">
    <property type="entry name" value="small_GTP"/>
    <property type="match status" value="1"/>
</dbReference>
<dbReference type="HOGENOM" id="CLU_041217_10_4_1"/>
<dbReference type="EnsemblMetazoa" id="PHUM323590-RA">
    <property type="protein sequence ID" value="PHUM323590-PA"/>
    <property type="gene ID" value="PHUM323590"/>
</dbReference>
<dbReference type="OMA" id="YKNVNLH"/>
<evidence type="ECO:0000313" key="4">
    <source>
        <dbReference type="EnsemblMetazoa" id="PHUM323590-PA"/>
    </source>
</evidence>
<dbReference type="GO" id="GO:0005525">
    <property type="term" value="F:GTP binding"/>
    <property type="evidence" value="ECO:0007669"/>
    <property type="project" value="InterPro"/>
</dbReference>
<evidence type="ECO:0000256" key="2">
    <source>
        <dbReference type="ARBA" id="ARBA00022741"/>
    </source>
</evidence>
<sequence length="224" mass="25797">MSDSENDFIEEELKVLFLGDSGVGKTSLVKRYCNNDFTRQYFPTVGVDFFLKRLTLQKSRNVTLKIWDVGGSSQNSNLLDKYIFGSNIIILVYDITNHSSFCNIELWLELIKNTNKQYHRKSMIAIFGNKCDLEHQRMIRFEKHQRYASENHLFSQIVSGRTGENVLFLKILLVAEYLGIKLTKSEVEENQPVVRAEISTYSNLPPQPVRTLTNTSRSSVCSIQ</sequence>
<protein>
    <submittedName>
        <fullName evidence="3 4">RAB-28, putative</fullName>
    </submittedName>
</protein>
<dbReference type="eggNOG" id="KOG0078">
    <property type="taxonomic scope" value="Eukaryota"/>
</dbReference>
<accession>E0VN04</accession>
<reference evidence="3" key="1">
    <citation type="submission" date="2007-04" db="EMBL/GenBank/DDBJ databases">
        <title>Annotation of Pediculus humanus corporis strain USDA.</title>
        <authorList>
            <person name="Kirkness E."/>
            <person name="Hannick L."/>
            <person name="Hass B."/>
            <person name="Bruggner R."/>
            <person name="Lawson D."/>
            <person name="Bidwell S."/>
            <person name="Joardar V."/>
            <person name="Caler E."/>
            <person name="Walenz B."/>
            <person name="Inman J."/>
            <person name="Schobel S."/>
            <person name="Galinsky K."/>
            <person name="Amedeo P."/>
            <person name="Strausberg R."/>
        </authorList>
    </citation>
    <scope>NUCLEOTIDE SEQUENCE</scope>
    <source>
        <strain evidence="3">USDA</strain>
    </source>
</reference>
<dbReference type="EMBL" id="DS235331">
    <property type="protein sequence ID" value="EEB14760.1"/>
    <property type="molecule type" value="Genomic_DNA"/>
</dbReference>